<keyword evidence="1" id="KW-0472">Membrane</keyword>
<dbReference type="NCBIfam" id="TIGR01300">
    <property type="entry name" value="CPA3_mnhG_phaG"/>
    <property type="match status" value="1"/>
</dbReference>
<dbReference type="AlphaFoldDB" id="A0A5C4MSX4"/>
<dbReference type="OrthoDB" id="4427992at2"/>
<name>A0A5C4MSX4_9RHOB</name>
<keyword evidence="3" id="KW-1185">Reference proteome</keyword>
<dbReference type="EMBL" id="VDFU01000026">
    <property type="protein sequence ID" value="TNC47422.1"/>
    <property type="molecule type" value="Genomic_DNA"/>
</dbReference>
<evidence type="ECO:0000256" key="1">
    <source>
        <dbReference type="SAM" id="Phobius"/>
    </source>
</evidence>
<dbReference type="GO" id="GO:0015385">
    <property type="term" value="F:sodium:proton antiporter activity"/>
    <property type="evidence" value="ECO:0007669"/>
    <property type="project" value="TreeGrafter"/>
</dbReference>
<organism evidence="2 3">
    <name type="scientific">Rubellimicrobium rubrum</name>
    <dbReference type="NCBI Taxonomy" id="2585369"/>
    <lineage>
        <taxon>Bacteria</taxon>
        <taxon>Pseudomonadati</taxon>
        <taxon>Pseudomonadota</taxon>
        <taxon>Alphaproteobacteria</taxon>
        <taxon>Rhodobacterales</taxon>
        <taxon>Roseobacteraceae</taxon>
        <taxon>Rubellimicrobium</taxon>
    </lineage>
</organism>
<accession>A0A5C4MSX4</accession>
<dbReference type="PANTHER" id="PTHR34703:SF1">
    <property type="entry name" value="ANTIPORTER SUBUNIT MNHG2-RELATED"/>
    <property type="match status" value="1"/>
</dbReference>
<keyword evidence="1" id="KW-0812">Transmembrane</keyword>
<feature type="transmembrane region" description="Helical" evidence="1">
    <location>
        <begin position="77"/>
        <end position="99"/>
    </location>
</feature>
<protein>
    <submittedName>
        <fullName evidence="2">Cation:proton antiporter</fullName>
    </submittedName>
</protein>
<feature type="transmembrane region" description="Helical" evidence="1">
    <location>
        <begin position="12"/>
        <end position="36"/>
    </location>
</feature>
<evidence type="ECO:0000313" key="3">
    <source>
        <dbReference type="Proteomes" id="UP000305887"/>
    </source>
</evidence>
<evidence type="ECO:0000313" key="2">
    <source>
        <dbReference type="EMBL" id="TNC47422.1"/>
    </source>
</evidence>
<dbReference type="InterPro" id="IPR005133">
    <property type="entry name" value="PhaG_MnhG_YufB"/>
</dbReference>
<dbReference type="PANTHER" id="PTHR34703">
    <property type="entry name" value="ANTIPORTER SUBUNIT MNHG2-RELATED"/>
    <property type="match status" value="1"/>
</dbReference>
<proteinExistence type="predicted"/>
<keyword evidence="1" id="KW-1133">Transmembrane helix</keyword>
<dbReference type="Pfam" id="PF03334">
    <property type="entry name" value="PhaG_MnhG_YufB"/>
    <property type="match status" value="1"/>
</dbReference>
<dbReference type="RefSeq" id="WP_139078223.1">
    <property type="nucleotide sequence ID" value="NZ_VDFU01000026.1"/>
</dbReference>
<reference evidence="2 3" key="1">
    <citation type="submission" date="2019-06" db="EMBL/GenBank/DDBJ databases">
        <title>YIM 131921 draft genome.</title>
        <authorList>
            <person name="Jiang L."/>
        </authorList>
    </citation>
    <scope>NUCLEOTIDE SEQUENCE [LARGE SCALE GENOMIC DNA]</scope>
    <source>
        <strain evidence="2 3">YIM 131921</strain>
    </source>
</reference>
<comment type="caution">
    <text evidence="2">The sequence shown here is derived from an EMBL/GenBank/DDBJ whole genome shotgun (WGS) entry which is preliminary data.</text>
</comment>
<sequence>MTHLDAVPLWVAVPAALLIILGSGLTLLGTIGLVTLRTFYDRLHAPTLGTSWGTLSIVLASTLLFSSLEQRPVLHELLIGVFVMLTTPVTLMLLGRAALHRDRAERSAIVPVAPVSAAGSPGPVLAQD</sequence>
<gene>
    <name evidence="2" type="ORF">FHG66_16895</name>
</gene>
<feature type="transmembrane region" description="Helical" evidence="1">
    <location>
        <begin position="48"/>
        <end position="65"/>
    </location>
</feature>
<dbReference type="Proteomes" id="UP000305887">
    <property type="component" value="Unassembled WGS sequence"/>
</dbReference>